<evidence type="ECO:0000313" key="2">
    <source>
        <dbReference type="EMBL" id="MDE5417918.1"/>
    </source>
</evidence>
<dbReference type="Pfam" id="PF03432">
    <property type="entry name" value="Relaxase"/>
    <property type="match status" value="1"/>
</dbReference>
<dbReference type="Proteomes" id="UP001528920">
    <property type="component" value="Unassembled WGS sequence"/>
</dbReference>
<sequence length="302" mass="35073">MIAKIVQGSGFKGAVNYVLEKKDAHLLYGKGVRLKDKASIIQSFITQSKMKPNISKPVAHISLDFSAQDKARLTNQFMTDMAQEYLKKMGYENTQYIIVRHFDTEHPHIHLMINRIDNNGNRISDKKEKLRNSKICMELTKKYGLYIASGKENVKEHRLREPDKSKYEIYRTLQLAIPKSRNWKELENELWKSEISIELRKNGSTNKIQGVLFSKNGYKFNGSKVDRSLSYSKINLRLQQNEWSLNLQSKPSYQNKTDTTSKHALLKDLVNTLNSTANSEYDAGLLKQKFQKQKKRKKGLRR</sequence>
<dbReference type="RefSeq" id="WP_275109254.1">
    <property type="nucleotide sequence ID" value="NZ_JAKJSC010000001.1"/>
</dbReference>
<proteinExistence type="predicted"/>
<protein>
    <submittedName>
        <fullName evidence="2">Relaxase/mobilization nuclease domain-containing protein</fullName>
    </submittedName>
</protein>
<dbReference type="Gene3D" id="3.30.930.30">
    <property type="match status" value="1"/>
</dbReference>
<dbReference type="EMBL" id="JAKJSC010000001">
    <property type="protein sequence ID" value="MDE5417918.1"/>
    <property type="molecule type" value="Genomic_DNA"/>
</dbReference>
<comment type="caution">
    <text evidence="2">The sequence shown here is derived from an EMBL/GenBank/DDBJ whole genome shotgun (WGS) entry which is preliminary data.</text>
</comment>
<organism evidence="2 3">
    <name type="scientific">Paralabilibaculum antarcticum</name>
    <dbReference type="NCBI Taxonomy" id="2912572"/>
    <lineage>
        <taxon>Bacteria</taxon>
        <taxon>Pseudomonadati</taxon>
        <taxon>Bacteroidota</taxon>
        <taxon>Bacteroidia</taxon>
        <taxon>Marinilabiliales</taxon>
        <taxon>Marinifilaceae</taxon>
        <taxon>Paralabilibaculum</taxon>
    </lineage>
</organism>
<evidence type="ECO:0000259" key="1">
    <source>
        <dbReference type="Pfam" id="PF03432"/>
    </source>
</evidence>
<feature type="domain" description="MobA/VirD2-like nuclease" evidence="1">
    <location>
        <begin position="17"/>
        <end position="145"/>
    </location>
</feature>
<evidence type="ECO:0000313" key="3">
    <source>
        <dbReference type="Proteomes" id="UP001528920"/>
    </source>
</evidence>
<keyword evidence="3" id="KW-1185">Reference proteome</keyword>
<gene>
    <name evidence="2" type="ORF">L3049_07850</name>
</gene>
<accession>A0ABT5VR65</accession>
<name>A0ABT5VR65_9BACT</name>
<dbReference type="InterPro" id="IPR005094">
    <property type="entry name" value="Endonuclease_MobA/VirD2"/>
</dbReference>
<reference evidence="2 3" key="1">
    <citation type="submission" date="2022-01" db="EMBL/GenBank/DDBJ databases">
        <title>Labilibaculum sp. nov, a marine bacterium isolated from Antarctica.</title>
        <authorList>
            <person name="Dai W."/>
        </authorList>
    </citation>
    <scope>NUCLEOTIDE SEQUENCE [LARGE SCALE GENOMIC DNA]</scope>
    <source>
        <strain evidence="2 3">DW002</strain>
    </source>
</reference>